<dbReference type="InterPro" id="IPR036028">
    <property type="entry name" value="SH3-like_dom_sf"/>
</dbReference>
<dbReference type="HOGENOM" id="CLU_534910_0_0_9"/>
<dbReference type="GO" id="GO:0008745">
    <property type="term" value="F:N-acetylmuramoyl-L-alanine amidase activity"/>
    <property type="evidence" value="ECO:0007669"/>
    <property type="project" value="InterPro"/>
</dbReference>
<dbReference type="Gene3D" id="3.40.630.40">
    <property type="entry name" value="Zn-dependent exopeptidases"/>
    <property type="match status" value="1"/>
</dbReference>
<dbReference type="EMBL" id="AHDJ01000072">
    <property type="protein sequence ID" value="EJQ36072.1"/>
    <property type="molecule type" value="Genomic_DNA"/>
</dbReference>
<comment type="caution">
    <text evidence="6">The sequence shown here is derived from an EMBL/GenBank/DDBJ whole genome shotgun (WGS) entry which is preliminary data.</text>
</comment>
<dbReference type="GO" id="GO:0071555">
    <property type="term" value="P:cell wall organization"/>
    <property type="evidence" value="ECO:0007669"/>
    <property type="project" value="UniProtKB-KW"/>
</dbReference>
<keyword evidence="3" id="KW-0961">Cell wall biogenesis/degradation</keyword>
<dbReference type="InterPro" id="IPR001119">
    <property type="entry name" value="SLH_dom"/>
</dbReference>
<dbReference type="PROSITE" id="PS51272">
    <property type="entry name" value="SLH"/>
    <property type="match status" value="2"/>
</dbReference>
<dbReference type="PROSITE" id="PS51781">
    <property type="entry name" value="SH3B"/>
    <property type="match status" value="1"/>
</dbReference>
<feature type="domain" description="SH3b" evidence="5">
    <location>
        <begin position="49"/>
        <end position="112"/>
    </location>
</feature>
<dbReference type="GO" id="GO:0009253">
    <property type="term" value="P:peptidoglycan catabolic process"/>
    <property type="evidence" value="ECO:0007669"/>
    <property type="project" value="InterPro"/>
</dbReference>
<keyword evidence="1" id="KW-0732">Signal</keyword>
<evidence type="ECO:0000259" key="4">
    <source>
        <dbReference type="PROSITE" id="PS51272"/>
    </source>
</evidence>
<dbReference type="GO" id="GO:0030288">
    <property type="term" value="C:outer membrane-bounded periplasmic space"/>
    <property type="evidence" value="ECO:0007669"/>
    <property type="project" value="TreeGrafter"/>
</dbReference>
<dbReference type="PATRIC" id="fig|1053189.3.peg.5558"/>
<evidence type="ECO:0000256" key="1">
    <source>
        <dbReference type="ARBA" id="ARBA00022729"/>
    </source>
</evidence>
<dbReference type="SMART" id="SM00646">
    <property type="entry name" value="Ami_3"/>
    <property type="match status" value="1"/>
</dbReference>
<dbReference type="InterPro" id="IPR002508">
    <property type="entry name" value="MurNAc-LAA_cat"/>
</dbReference>
<evidence type="ECO:0000259" key="5">
    <source>
        <dbReference type="PROSITE" id="PS51781"/>
    </source>
</evidence>
<organism evidence="6 7">
    <name type="scientific">Bacillus cereus BAG5X1-1</name>
    <dbReference type="NCBI Taxonomy" id="1053189"/>
    <lineage>
        <taxon>Bacteria</taxon>
        <taxon>Bacillati</taxon>
        <taxon>Bacillota</taxon>
        <taxon>Bacilli</taxon>
        <taxon>Bacillales</taxon>
        <taxon>Bacillaceae</taxon>
        <taxon>Bacillus</taxon>
        <taxon>Bacillus cereus group</taxon>
    </lineage>
</organism>
<dbReference type="Proteomes" id="UP000006600">
    <property type="component" value="Unassembled WGS sequence"/>
</dbReference>
<gene>
    <name evidence="6" type="ORF">IEE_05453</name>
</gene>
<feature type="domain" description="SLH" evidence="4">
    <location>
        <begin position="333"/>
        <end position="396"/>
    </location>
</feature>
<name>J7ZYT3_BACCE</name>
<evidence type="ECO:0000313" key="6">
    <source>
        <dbReference type="EMBL" id="EJQ36072.1"/>
    </source>
</evidence>
<evidence type="ECO:0008006" key="8">
    <source>
        <dbReference type="Google" id="ProtNLM"/>
    </source>
</evidence>
<dbReference type="SUPFAM" id="SSF53187">
    <property type="entry name" value="Zn-dependent exopeptidases"/>
    <property type="match status" value="1"/>
</dbReference>
<sequence length="509" mass="55947">MKQKQFNPVKKQNKWKKPIMAMATVAVLGVGIFSVKAPLVSSNVVYADSETYRVTASSLNVRSGASPSTKSLGFVYKDQTLSVIGQEANGWYKINFKGQTGYVSGAYVEKTGSSTNPNTDAPVGKRTIFIDPGHQRKGDLSKERVSPSSNETKYKVTYGASGVATKKPEYQLTLETSLILKEELEKRGFHVMMTRTTNDVNVSNIQRAEMANNANASLTVRVHADGSDDNSSVRGFSILTPENTQDTRGIYQDSLRASQSILNNVRDGGINIHGNGIFKRSDMTGFNWSKTPVVLLEIGFMSNSTEDRLLSDPAYQRRLMALTADGISKYFPRDEMKKDDITGGWYESHIRELNKKGIMVGDGNGTYWPDRLVTRAEFATLISNALKLPQGNAGFYDLNEAHPTLWEGIKRTGSAGIVKGRGNGMFDPNSPIKRDEAAIMIDNALRYKQIVGQVVDTPFSDLNHAYDKQAVQRLYGLGVVKGNGNNQFLPKGSATRGEAAALINRMLQV</sequence>
<dbReference type="SMART" id="SM00287">
    <property type="entry name" value="SH3b"/>
    <property type="match status" value="1"/>
</dbReference>
<dbReference type="PANTHER" id="PTHR30404">
    <property type="entry name" value="N-ACETYLMURAMOYL-L-ALANINE AMIDASE"/>
    <property type="match status" value="1"/>
</dbReference>
<dbReference type="Pfam" id="PF01520">
    <property type="entry name" value="Amidase_3"/>
    <property type="match status" value="1"/>
</dbReference>
<reference evidence="6 7" key="1">
    <citation type="submission" date="2012-04" db="EMBL/GenBank/DDBJ databases">
        <title>The Genome Sequence of Bacillus cereus BAG5X1-1.</title>
        <authorList>
            <consortium name="The Broad Institute Genome Sequencing Platform"/>
            <consortium name="The Broad Institute Genome Sequencing Center for Infectious Disease"/>
            <person name="Feldgarden M."/>
            <person name="Van der Auwera G.A."/>
            <person name="Mahillon J."/>
            <person name="Duprez V."/>
            <person name="Timmery S."/>
            <person name="Mattelet C."/>
            <person name="Dierick K."/>
            <person name="Sun M."/>
            <person name="Yu Z."/>
            <person name="Zhu L."/>
            <person name="Hu X."/>
            <person name="Shank E.B."/>
            <person name="Swiecicka I."/>
            <person name="Hansen B.M."/>
            <person name="Andrup L."/>
            <person name="Young S.K."/>
            <person name="Zeng Q."/>
            <person name="Gargeya S."/>
            <person name="Fitzgerald M."/>
            <person name="Haas B."/>
            <person name="Abouelleil A."/>
            <person name="Alvarado L."/>
            <person name="Arachchi H.M."/>
            <person name="Berlin A."/>
            <person name="Chapman S.B."/>
            <person name="Goldberg J."/>
            <person name="Griggs A."/>
            <person name="Gujja S."/>
            <person name="Hansen M."/>
            <person name="Howarth C."/>
            <person name="Imamovic A."/>
            <person name="Larimer J."/>
            <person name="McCowen C."/>
            <person name="Montmayeur A."/>
            <person name="Murphy C."/>
            <person name="Neiman D."/>
            <person name="Pearson M."/>
            <person name="Priest M."/>
            <person name="Roberts A."/>
            <person name="Saif S."/>
            <person name="Shea T."/>
            <person name="Sisk P."/>
            <person name="Sykes S."/>
            <person name="Wortman J."/>
            <person name="Nusbaum C."/>
            <person name="Birren B."/>
        </authorList>
    </citation>
    <scope>NUCLEOTIDE SEQUENCE [LARGE SCALE GENOMIC DNA]</scope>
    <source>
        <strain evidence="6 7">BAG5X1-1</strain>
    </source>
</reference>
<keyword evidence="2" id="KW-0378">Hydrolase</keyword>
<dbReference type="AlphaFoldDB" id="J7ZYT3"/>
<dbReference type="SUPFAM" id="SSF50044">
    <property type="entry name" value="SH3-domain"/>
    <property type="match status" value="1"/>
</dbReference>
<dbReference type="InterPro" id="IPR003646">
    <property type="entry name" value="SH3-like_bac-type"/>
</dbReference>
<dbReference type="InterPro" id="IPR050695">
    <property type="entry name" value="N-acetylmuramoyl_amidase_3"/>
</dbReference>
<dbReference type="CDD" id="cd02696">
    <property type="entry name" value="MurNAc-LAA"/>
    <property type="match status" value="1"/>
</dbReference>
<accession>J7ZYT3</accession>
<dbReference type="Pfam" id="PF08239">
    <property type="entry name" value="SH3_3"/>
    <property type="match status" value="1"/>
</dbReference>
<evidence type="ECO:0000313" key="7">
    <source>
        <dbReference type="Proteomes" id="UP000006600"/>
    </source>
</evidence>
<evidence type="ECO:0000256" key="3">
    <source>
        <dbReference type="ARBA" id="ARBA00023316"/>
    </source>
</evidence>
<dbReference type="Gene3D" id="2.30.30.40">
    <property type="entry name" value="SH3 Domains"/>
    <property type="match status" value="1"/>
</dbReference>
<dbReference type="PANTHER" id="PTHR30404:SF0">
    <property type="entry name" value="N-ACETYLMURAMOYL-L-ALANINE AMIDASE AMIC"/>
    <property type="match status" value="1"/>
</dbReference>
<proteinExistence type="predicted"/>
<evidence type="ECO:0000256" key="2">
    <source>
        <dbReference type="ARBA" id="ARBA00022801"/>
    </source>
</evidence>
<protein>
    <recommendedName>
        <fullName evidence="8">SH3b domain-containing protein</fullName>
    </recommendedName>
</protein>
<feature type="domain" description="SLH" evidence="4">
    <location>
        <begin position="454"/>
        <end position="509"/>
    </location>
</feature>
<dbReference type="Pfam" id="PF00395">
    <property type="entry name" value="SLH"/>
    <property type="match status" value="3"/>
</dbReference>